<dbReference type="EMBL" id="JALPRK010000020">
    <property type="protein sequence ID" value="MCK8489113.1"/>
    <property type="molecule type" value="Genomic_DNA"/>
</dbReference>
<dbReference type="Gene3D" id="1.10.287.130">
    <property type="match status" value="1"/>
</dbReference>
<feature type="transmembrane region" description="Helical" evidence="12">
    <location>
        <begin position="6"/>
        <end position="29"/>
    </location>
</feature>
<proteinExistence type="predicted"/>
<dbReference type="PROSITE" id="PS50109">
    <property type="entry name" value="HIS_KIN"/>
    <property type="match status" value="1"/>
</dbReference>
<dbReference type="InterPro" id="IPR050736">
    <property type="entry name" value="Sensor_HK_Regulatory"/>
</dbReference>
<dbReference type="PANTHER" id="PTHR43711:SF1">
    <property type="entry name" value="HISTIDINE KINASE 1"/>
    <property type="match status" value="1"/>
</dbReference>
<evidence type="ECO:0000256" key="10">
    <source>
        <dbReference type="ARBA" id="ARBA00023012"/>
    </source>
</evidence>
<organism evidence="15 16">
    <name type="scientific">Paenibacillus mellifer</name>
    <dbReference type="NCBI Taxonomy" id="2937794"/>
    <lineage>
        <taxon>Bacteria</taxon>
        <taxon>Bacillati</taxon>
        <taxon>Bacillota</taxon>
        <taxon>Bacilli</taxon>
        <taxon>Bacillales</taxon>
        <taxon>Paenibacillaceae</taxon>
        <taxon>Paenibacillus</taxon>
    </lineage>
</organism>
<gene>
    <name evidence="15" type="ORF">M0651_18230</name>
</gene>
<dbReference type="InterPro" id="IPR003661">
    <property type="entry name" value="HisK_dim/P_dom"/>
</dbReference>
<evidence type="ECO:0000256" key="9">
    <source>
        <dbReference type="ARBA" id="ARBA00022840"/>
    </source>
</evidence>
<dbReference type="Gene3D" id="6.10.340.10">
    <property type="match status" value="1"/>
</dbReference>
<dbReference type="InterPro" id="IPR003660">
    <property type="entry name" value="HAMP_dom"/>
</dbReference>
<dbReference type="GO" id="GO:0005524">
    <property type="term" value="F:ATP binding"/>
    <property type="evidence" value="ECO:0007669"/>
    <property type="project" value="UniProtKB-KW"/>
</dbReference>
<dbReference type="SUPFAM" id="SSF55874">
    <property type="entry name" value="ATPase domain of HSP90 chaperone/DNA topoisomerase II/histidine kinase"/>
    <property type="match status" value="1"/>
</dbReference>
<dbReference type="Pfam" id="PF02518">
    <property type="entry name" value="HATPase_c"/>
    <property type="match status" value="1"/>
</dbReference>
<comment type="subcellular location">
    <subcellularLocation>
        <location evidence="2">Cell membrane</location>
        <topology evidence="2">Multi-pass membrane protein</topology>
    </subcellularLocation>
</comment>
<sequence>MKLRSYLLLANLVSIAMIILLLVAFYRYMLLNREQFVWLTIASIGAGLASALLHFVLVRPLEASVKQIGEGARRIAGGDLKARVEYTGLKEFRQLADQFNHMGDNLESSFKQVTAAEAAQRELVANMAHDLRTPLSSVQSYVEALEDDVIQDEAAFRRYLATIRTETVRLGELIQDLFELSTLESAGRETEEFRISIAENVLVELLPRFAKPCEAKSLQLKVQLPDRPLKLWMAPRHLERVLQNLLENAVRHSPQGGTISCTAMETLVGPADRRIRFAIVDQGPGVPLEERGRIFERFYRSDRSRSRDSGGAGLGLSIAKRLVEQYGGEIGVDEAEAGGSAFWFTVLETDDGRQAEGDSTNEEAMVE</sequence>
<dbReference type="Pfam" id="PF00512">
    <property type="entry name" value="HisKA"/>
    <property type="match status" value="1"/>
</dbReference>
<keyword evidence="16" id="KW-1185">Reference proteome</keyword>
<evidence type="ECO:0000256" key="7">
    <source>
        <dbReference type="ARBA" id="ARBA00022741"/>
    </source>
</evidence>
<dbReference type="RefSeq" id="WP_248553157.1">
    <property type="nucleotide sequence ID" value="NZ_JALPRK010000020.1"/>
</dbReference>
<evidence type="ECO:0000256" key="2">
    <source>
        <dbReference type="ARBA" id="ARBA00004651"/>
    </source>
</evidence>
<keyword evidence="12" id="KW-0812">Transmembrane</keyword>
<keyword evidence="7" id="KW-0547">Nucleotide-binding</keyword>
<dbReference type="SUPFAM" id="SSF47384">
    <property type="entry name" value="Homodimeric domain of signal transducing histidine kinase"/>
    <property type="match status" value="1"/>
</dbReference>
<dbReference type="InterPro" id="IPR005467">
    <property type="entry name" value="His_kinase_dom"/>
</dbReference>
<evidence type="ECO:0000313" key="16">
    <source>
        <dbReference type="Proteomes" id="UP001139534"/>
    </source>
</evidence>
<dbReference type="InterPro" id="IPR004358">
    <property type="entry name" value="Sig_transdc_His_kin-like_C"/>
</dbReference>
<evidence type="ECO:0000256" key="8">
    <source>
        <dbReference type="ARBA" id="ARBA00022777"/>
    </source>
</evidence>
<dbReference type="FunFam" id="1.10.287.130:FF:000001">
    <property type="entry name" value="Two-component sensor histidine kinase"/>
    <property type="match status" value="1"/>
</dbReference>
<dbReference type="CDD" id="cd06225">
    <property type="entry name" value="HAMP"/>
    <property type="match status" value="1"/>
</dbReference>
<dbReference type="EC" id="2.7.13.3" evidence="3"/>
<dbReference type="GO" id="GO:0005886">
    <property type="term" value="C:plasma membrane"/>
    <property type="evidence" value="ECO:0007669"/>
    <property type="project" value="UniProtKB-SubCell"/>
</dbReference>
<evidence type="ECO:0000256" key="1">
    <source>
        <dbReference type="ARBA" id="ARBA00000085"/>
    </source>
</evidence>
<evidence type="ECO:0000256" key="4">
    <source>
        <dbReference type="ARBA" id="ARBA00022475"/>
    </source>
</evidence>
<dbReference type="PROSITE" id="PS50885">
    <property type="entry name" value="HAMP"/>
    <property type="match status" value="1"/>
</dbReference>
<dbReference type="Gene3D" id="3.30.565.10">
    <property type="entry name" value="Histidine kinase-like ATPase, C-terminal domain"/>
    <property type="match status" value="1"/>
</dbReference>
<keyword evidence="8 15" id="KW-0418">Kinase</keyword>
<protein>
    <recommendedName>
        <fullName evidence="3">histidine kinase</fullName>
        <ecNumber evidence="3">2.7.13.3</ecNumber>
    </recommendedName>
</protein>
<evidence type="ECO:0000259" key="13">
    <source>
        <dbReference type="PROSITE" id="PS50109"/>
    </source>
</evidence>
<dbReference type="CDD" id="cd00082">
    <property type="entry name" value="HisKA"/>
    <property type="match status" value="1"/>
</dbReference>
<dbReference type="CDD" id="cd00075">
    <property type="entry name" value="HATPase"/>
    <property type="match status" value="1"/>
</dbReference>
<evidence type="ECO:0000256" key="6">
    <source>
        <dbReference type="ARBA" id="ARBA00022679"/>
    </source>
</evidence>
<dbReference type="InterPro" id="IPR036097">
    <property type="entry name" value="HisK_dim/P_sf"/>
</dbReference>
<keyword evidence="12" id="KW-1133">Transmembrane helix</keyword>
<feature type="domain" description="HAMP" evidence="14">
    <location>
        <begin position="59"/>
        <end position="111"/>
    </location>
</feature>
<keyword evidence="10" id="KW-0902">Two-component regulatory system</keyword>
<name>A0A9X1Y482_9BACL</name>
<dbReference type="Proteomes" id="UP001139534">
    <property type="component" value="Unassembled WGS sequence"/>
</dbReference>
<evidence type="ECO:0000256" key="3">
    <source>
        <dbReference type="ARBA" id="ARBA00012438"/>
    </source>
</evidence>
<dbReference type="InterPro" id="IPR036890">
    <property type="entry name" value="HATPase_C_sf"/>
</dbReference>
<accession>A0A9X1Y482</accession>
<evidence type="ECO:0000259" key="14">
    <source>
        <dbReference type="PROSITE" id="PS50885"/>
    </source>
</evidence>
<dbReference type="SMART" id="SM00388">
    <property type="entry name" value="HisKA"/>
    <property type="match status" value="1"/>
</dbReference>
<dbReference type="SUPFAM" id="SSF158472">
    <property type="entry name" value="HAMP domain-like"/>
    <property type="match status" value="1"/>
</dbReference>
<feature type="domain" description="Histidine kinase" evidence="13">
    <location>
        <begin position="126"/>
        <end position="350"/>
    </location>
</feature>
<keyword evidence="11 12" id="KW-0472">Membrane</keyword>
<dbReference type="SMART" id="SM00304">
    <property type="entry name" value="HAMP"/>
    <property type="match status" value="1"/>
</dbReference>
<comment type="catalytic activity">
    <reaction evidence="1">
        <text>ATP + protein L-histidine = ADP + protein N-phospho-L-histidine.</text>
        <dbReference type="EC" id="2.7.13.3"/>
    </reaction>
</comment>
<dbReference type="PANTHER" id="PTHR43711">
    <property type="entry name" value="TWO-COMPONENT HISTIDINE KINASE"/>
    <property type="match status" value="1"/>
</dbReference>
<keyword evidence="5" id="KW-0597">Phosphoprotein</keyword>
<keyword evidence="6" id="KW-0808">Transferase</keyword>
<evidence type="ECO:0000256" key="12">
    <source>
        <dbReference type="SAM" id="Phobius"/>
    </source>
</evidence>
<dbReference type="PRINTS" id="PR00344">
    <property type="entry name" value="BCTRLSENSOR"/>
</dbReference>
<keyword evidence="9" id="KW-0067">ATP-binding</keyword>
<dbReference type="GO" id="GO:0000155">
    <property type="term" value="F:phosphorelay sensor kinase activity"/>
    <property type="evidence" value="ECO:0007669"/>
    <property type="project" value="InterPro"/>
</dbReference>
<comment type="caution">
    <text evidence="15">The sequence shown here is derived from an EMBL/GenBank/DDBJ whole genome shotgun (WGS) entry which is preliminary data.</text>
</comment>
<evidence type="ECO:0000313" key="15">
    <source>
        <dbReference type="EMBL" id="MCK8489113.1"/>
    </source>
</evidence>
<keyword evidence="4" id="KW-1003">Cell membrane</keyword>
<feature type="transmembrane region" description="Helical" evidence="12">
    <location>
        <begin position="36"/>
        <end position="57"/>
    </location>
</feature>
<evidence type="ECO:0000256" key="11">
    <source>
        <dbReference type="ARBA" id="ARBA00023136"/>
    </source>
</evidence>
<dbReference type="AlphaFoldDB" id="A0A9X1Y482"/>
<evidence type="ECO:0000256" key="5">
    <source>
        <dbReference type="ARBA" id="ARBA00022553"/>
    </source>
</evidence>
<dbReference type="FunFam" id="3.30.565.10:FF:000006">
    <property type="entry name" value="Sensor histidine kinase WalK"/>
    <property type="match status" value="1"/>
</dbReference>
<dbReference type="SMART" id="SM00387">
    <property type="entry name" value="HATPase_c"/>
    <property type="match status" value="1"/>
</dbReference>
<dbReference type="InterPro" id="IPR003594">
    <property type="entry name" value="HATPase_dom"/>
</dbReference>
<dbReference type="Pfam" id="PF00672">
    <property type="entry name" value="HAMP"/>
    <property type="match status" value="1"/>
</dbReference>
<reference evidence="15" key="1">
    <citation type="submission" date="2022-04" db="EMBL/GenBank/DDBJ databases">
        <authorList>
            <person name="Seo M.-J."/>
        </authorList>
    </citation>
    <scope>NUCLEOTIDE SEQUENCE</scope>
    <source>
        <strain evidence="15">MBLB2552</strain>
    </source>
</reference>